<name>A0A392UBQ4_9FABA</name>
<evidence type="ECO:0000313" key="2">
    <source>
        <dbReference type="Proteomes" id="UP000265520"/>
    </source>
</evidence>
<dbReference type="AlphaFoldDB" id="A0A392UBQ4"/>
<sequence>MILHHSLKAINERTMFNPQGDEGVSVLSHFGGSILNLFTQFGSPLKKVSEFKL</sequence>
<accession>A0A392UBQ4</accession>
<protein>
    <submittedName>
        <fullName evidence="1">Uncharacterized protein</fullName>
    </submittedName>
</protein>
<proteinExistence type="predicted"/>
<evidence type="ECO:0000313" key="1">
    <source>
        <dbReference type="EMBL" id="MCI69856.1"/>
    </source>
</evidence>
<keyword evidence="2" id="KW-1185">Reference proteome</keyword>
<reference evidence="1 2" key="1">
    <citation type="journal article" date="2018" name="Front. Plant Sci.">
        <title>Red Clover (Trifolium pratense) and Zigzag Clover (T. medium) - A Picture of Genomic Similarities and Differences.</title>
        <authorList>
            <person name="Dluhosova J."/>
            <person name="Istvanek J."/>
            <person name="Nedelnik J."/>
            <person name="Repkova J."/>
        </authorList>
    </citation>
    <scope>NUCLEOTIDE SEQUENCE [LARGE SCALE GENOMIC DNA]</scope>
    <source>
        <strain evidence="2">cv. 10/8</strain>
        <tissue evidence="1">Leaf</tissue>
    </source>
</reference>
<dbReference type="EMBL" id="LXQA010764395">
    <property type="protein sequence ID" value="MCI69856.1"/>
    <property type="molecule type" value="Genomic_DNA"/>
</dbReference>
<organism evidence="1 2">
    <name type="scientific">Trifolium medium</name>
    <dbReference type="NCBI Taxonomy" id="97028"/>
    <lineage>
        <taxon>Eukaryota</taxon>
        <taxon>Viridiplantae</taxon>
        <taxon>Streptophyta</taxon>
        <taxon>Embryophyta</taxon>
        <taxon>Tracheophyta</taxon>
        <taxon>Spermatophyta</taxon>
        <taxon>Magnoliopsida</taxon>
        <taxon>eudicotyledons</taxon>
        <taxon>Gunneridae</taxon>
        <taxon>Pentapetalae</taxon>
        <taxon>rosids</taxon>
        <taxon>fabids</taxon>
        <taxon>Fabales</taxon>
        <taxon>Fabaceae</taxon>
        <taxon>Papilionoideae</taxon>
        <taxon>50 kb inversion clade</taxon>
        <taxon>NPAAA clade</taxon>
        <taxon>Hologalegina</taxon>
        <taxon>IRL clade</taxon>
        <taxon>Trifolieae</taxon>
        <taxon>Trifolium</taxon>
    </lineage>
</organism>
<dbReference type="Proteomes" id="UP000265520">
    <property type="component" value="Unassembled WGS sequence"/>
</dbReference>
<comment type="caution">
    <text evidence="1">The sequence shown here is derived from an EMBL/GenBank/DDBJ whole genome shotgun (WGS) entry which is preliminary data.</text>
</comment>